<dbReference type="Proteomes" id="UP000324832">
    <property type="component" value="Unassembled WGS sequence"/>
</dbReference>
<accession>A0A5E4QJ13</accession>
<dbReference type="AlphaFoldDB" id="A0A5E4QJ13"/>
<evidence type="ECO:0000313" key="2">
    <source>
        <dbReference type="Proteomes" id="UP000324832"/>
    </source>
</evidence>
<sequence>MNESLILRLDFTSPLPDIDLARQHTLGVQLPEGDAREELGQHEQVQNERHGQQRVLAGVVDGDGIVMLTNLDLVFHSSYSMIVDACLQELQQ</sequence>
<reference evidence="1 2" key="1">
    <citation type="submission" date="2017-07" db="EMBL/GenBank/DDBJ databases">
        <authorList>
            <person name="Talla V."/>
            <person name="Backstrom N."/>
        </authorList>
    </citation>
    <scope>NUCLEOTIDE SEQUENCE [LARGE SCALE GENOMIC DNA]</scope>
</reference>
<protein>
    <submittedName>
        <fullName evidence="1">Uncharacterized protein</fullName>
    </submittedName>
</protein>
<organism evidence="1 2">
    <name type="scientific">Leptidea sinapis</name>
    <dbReference type="NCBI Taxonomy" id="189913"/>
    <lineage>
        <taxon>Eukaryota</taxon>
        <taxon>Metazoa</taxon>
        <taxon>Ecdysozoa</taxon>
        <taxon>Arthropoda</taxon>
        <taxon>Hexapoda</taxon>
        <taxon>Insecta</taxon>
        <taxon>Pterygota</taxon>
        <taxon>Neoptera</taxon>
        <taxon>Endopterygota</taxon>
        <taxon>Lepidoptera</taxon>
        <taxon>Glossata</taxon>
        <taxon>Ditrysia</taxon>
        <taxon>Papilionoidea</taxon>
        <taxon>Pieridae</taxon>
        <taxon>Dismorphiinae</taxon>
        <taxon>Leptidea</taxon>
    </lineage>
</organism>
<evidence type="ECO:0000313" key="1">
    <source>
        <dbReference type="EMBL" id="VVC97887.1"/>
    </source>
</evidence>
<dbReference type="EMBL" id="FZQP02003333">
    <property type="protein sequence ID" value="VVC97887.1"/>
    <property type="molecule type" value="Genomic_DNA"/>
</dbReference>
<gene>
    <name evidence="1" type="ORF">LSINAPIS_LOCUS9072</name>
</gene>
<name>A0A5E4QJ13_9NEOP</name>
<keyword evidence="2" id="KW-1185">Reference proteome</keyword>
<proteinExistence type="predicted"/>